<dbReference type="InterPro" id="IPR008978">
    <property type="entry name" value="HSP20-like_chaperone"/>
</dbReference>
<comment type="caution">
    <text evidence="4">The sequence shown here is derived from an EMBL/GenBank/DDBJ whole genome shotgun (WGS) entry which is preliminary data.</text>
</comment>
<accession>A0A9D2MRI5</accession>
<dbReference type="AlphaFoldDB" id="A0A9D2MRI5"/>
<dbReference type="Pfam" id="PF00011">
    <property type="entry name" value="HSP20"/>
    <property type="match status" value="1"/>
</dbReference>
<dbReference type="PANTHER" id="PTHR11527">
    <property type="entry name" value="HEAT-SHOCK PROTEIN 20 FAMILY MEMBER"/>
    <property type="match status" value="1"/>
</dbReference>
<organism evidence="4 5">
    <name type="scientific">Candidatus Eisenbergiella merdigallinarum</name>
    <dbReference type="NCBI Taxonomy" id="2838552"/>
    <lineage>
        <taxon>Bacteria</taxon>
        <taxon>Bacillati</taxon>
        <taxon>Bacillota</taxon>
        <taxon>Clostridia</taxon>
        <taxon>Lachnospirales</taxon>
        <taxon>Lachnospiraceae</taxon>
        <taxon>Eisenbergiella</taxon>
    </lineage>
</organism>
<evidence type="ECO:0000313" key="4">
    <source>
        <dbReference type="EMBL" id="HJB91648.1"/>
    </source>
</evidence>
<proteinExistence type="inferred from homology"/>
<evidence type="ECO:0000256" key="1">
    <source>
        <dbReference type="PROSITE-ProRule" id="PRU00285"/>
    </source>
</evidence>
<reference evidence="4" key="1">
    <citation type="journal article" date="2021" name="PeerJ">
        <title>Extensive microbial diversity within the chicken gut microbiome revealed by metagenomics and culture.</title>
        <authorList>
            <person name="Gilroy R."/>
            <person name="Ravi A."/>
            <person name="Getino M."/>
            <person name="Pursley I."/>
            <person name="Horton D.L."/>
            <person name="Alikhan N.F."/>
            <person name="Baker D."/>
            <person name="Gharbi K."/>
            <person name="Hall N."/>
            <person name="Watson M."/>
            <person name="Adriaenssens E.M."/>
            <person name="Foster-Nyarko E."/>
            <person name="Jarju S."/>
            <person name="Secka A."/>
            <person name="Antonio M."/>
            <person name="Oren A."/>
            <person name="Chaudhuri R.R."/>
            <person name="La Ragione R."/>
            <person name="Hildebrand F."/>
            <person name="Pallen M.J."/>
        </authorList>
    </citation>
    <scope>NUCLEOTIDE SEQUENCE</scope>
    <source>
        <strain evidence="4">USAMLcec3-2134</strain>
    </source>
</reference>
<dbReference type="InterPro" id="IPR031107">
    <property type="entry name" value="Small_HSP"/>
</dbReference>
<dbReference type="PROSITE" id="PS01031">
    <property type="entry name" value="SHSP"/>
    <property type="match status" value="1"/>
</dbReference>
<protein>
    <submittedName>
        <fullName evidence="4">Hsp20/alpha crystallin family protein</fullName>
    </submittedName>
</protein>
<evidence type="ECO:0000313" key="5">
    <source>
        <dbReference type="Proteomes" id="UP000886883"/>
    </source>
</evidence>
<evidence type="ECO:0000256" key="2">
    <source>
        <dbReference type="RuleBase" id="RU003616"/>
    </source>
</evidence>
<dbReference type="CDD" id="cd06471">
    <property type="entry name" value="ACD_LpsHSP_like"/>
    <property type="match status" value="1"/>
</dbReference>
<comment type="similarity">
    <text evidence="1 2">Belongs to the small heat shock protein (HSP20) family.</text>
</comment>
<dbReference type="EMBL" id="DWXE01000038">
    <property type="protein sequence ID" value="HJB91648.1"/>
    <property type="molecule type" value="Genomic_DNA"/>
</dbReference>
<name>A0A9D2MRI5_9FIRM</name>
<sequence length="145" mass="17196">MFSRNGFDLFDDFFSDVMSDPFTRRETRESQVPQLMRTDVWEKDGQYLLDIELPGYTRDEVKAELKDGYLTIAAIRQKKVETQENHTNYVRKERYTGSMKRSFYVGEDVTEKDIQAGFKDGLLKIIINRPRPKEVTDERRYIPIL</sequence>
<evidence type="ECO:0000259" key="3">
    <source>
        <dbReference type="PROSITE" id="PS01031"/>
    </source>
</evidence>
<reference evidence="4" key="2">
    <citation type="submission" date="2021-04" db="EMBL/GenBank/DDBJ databases">
        <authorList>
            <person name="Gilroy R."/>
        </authorList>
    </citation>
    <scope>NUCLEOTIDE SEQUENCE</scope>
    <source>
        <strain evidence="4">USAMLcec3-2134</strain>
    </source>
</reference>
<feature type="domain" description="SHSP" evidence="3">
    <location>
        <begin position="26"/>
        <end position="145"/>
    </location>
</feature>
<dbReference type="Proteomes" id="UP000886883">
    <property type="component" value="Unassembled WGS sequence"/>
</dbReference>
<dbReference type="SUPFAM" id="SSF49764">
    <property type="entry name" value="HSP20-like chaperones"/>
    <property type="match status" value="1"/>
</dbReference>
<gene>
    <name evidence="4" type="ORF">H9763_09340</name>
</gene>
<dbReference type="InterPro" id="IPR002068">
    <property type="entry name" value="A-crystallin/Hsp20_dom"/>
</dbReference>
<dbReference type="Gene3D" id="2.60.40.790">
    <property type="match status" value="1"/>
</dbReference>